<dbReference type="InterPro" id="IPR010260">
    <property type="entry name" value="AlpA"/>
</dbReference>
<dbReference type="KEGG" id="cps:CPS_2017"/>
<dbReference type="Proteomes" id="UP000000547">
    <property type="component" value="Chromosome"/>
</dbReference>
<dbReference type="HOGENOM" id="CLU_140176_6_0_6"/>
<dbReference type="Pfam" id="PF05930">
    <property type="entry name" value="Phage_AlpA"/>
    <property type="match status" value="1"/>
</dbReference>
<protein>
    <recommendedName>
        <fullName evidence="3">Prophage CP4-57 regulatory</fullName>
    </recommendedName>
</protein>
<evidence type="ECO:0000313" key="2">
    <source>
        <dbReference type="Proteomes" id="UP000000547"/>
    </source>
</evidence>
<accession>Q483L9</accession>
<dbReference type="STRING" id="167879.CPS_2017"/>
<name>Q483L9_COLP3</name>
<organism evidence="1 2">
    <name type="scientific">Colwellia psychrerythraea (strain 34H / ATCC BAA-681)</name>
    <name type="common">Vibrio psychroerythus</name>
    <dbReference type="NCBI Taxonomy" id="167879"/>
    <lineage>
        <taxon>Bacteria</taxon>
        <taxon>Pseudomonadati</taxon>
        <taxon>Pseudomonadota</taxon>
        <taxon>Gammaproteobacteria</taxon>
        <taxon>Alteromonadales</taxon>
        <taxon>Colwelliaceae</taxon>
        <taxon>Colwellia</taxon>
    </lineage>
</organism>
<proteinExistence type="predicted"/>
<dbReference type="RefSeq" id="WP_011042841.1">
    <property type="nucleotide sequence ID" value="NC_003910.7"/>
</dbReference>
<dbReference type="EMBL" id="CP000083">
    <property type="protein sequence ID" value="AAZ24733.1"/>
    <property type="molecule type" value="Genomic_DNA"/>
</dbReference>
<sequence>MIEQLQTPSQDYVVREKTLEAQTIPTDYLIREKEREALTTLGRTQAWVLEQQGLFPKRRKLYAGGNINVWLMSEISEWIQSRESVQ</sequence>
<gene>
    <name evidence="1" type="ordered locus">CPS_2017</name>
</gene>
<reference evidence="1" key="1">
    <citation type="journal article" date="2005" name="Proc. Natl. Acad. Sci. U.S.A.">
        <title>The psychrophilic lifestyle as revealed by the genome sequence of Colwellia psychrerythraea 34H through genomic and proteomic analyses.</title>
        <authorList>
            <person name="Methe B.A."/>
            <person name="Nelson K.E."/>
            <person name="Deming J.W."/>
            <person name="Momen B."/>
            <person name="Melamud E."/>
            <person name="Zhang X."/>
            <person name="Moult J."/>
            <person name="Madupu R."/>
            <person name="Nelson W.C."/>
            <person name="Dodson R.J."/>
            <person name="Brinkac L.M."/>
            <person name="Daugherty S.C."/>
            <person name="Durkin A.S."/>
            <person name="DeBoy R.T."/>
            <person name="Kolonay J.F."/>
            <person name="Sullivan S.A."/>
            <person name="Zhou L."/>
            <person name="Davidsen T.M."/>
            <person name="Wu M."/>
            <person name="Huston A.L."/>
            <person name="Lewis M."/>
            <person name="Weaver B."/>
            <person name="Weidman J.F."/>
            <person name="Khouri H."/>
            <person name="Utterback T.R."/>
            <person name="Feldblyum T.V."/>
            <person name="Fraser C.M."/>
        </authorList>
    </citation>
    <scope>NUCLEOTIDE SEQUENCE [LARGE SCALE GENOMIC DNA]</scope>
    <source>
        <strain evidence="1">34H</strain>
    </source>
</reference>
<evidence type="ECO:0000313" key="1">
    <source>
        <dbReference type="EMBL" id="AAZ24733.1"/>
    </source>
</evidence>
<dbReference type="AlphaFoldDB" id="Q483L9"/>
<evidence type="ECO:0008006" key="3">
    <source>
        <dbReference type="Google" id="ProtNLM"/>
    </source>
</evidence>